<dbReference type="Proteomes" id="UP000327085">
    <property type="component" value="Chromosome 3"/>
</dbReference>
<dbReference type="EMBL" id="CABIKO010000242">
    <property type="protein sequence ID" value="VVA32272.1"/>
    <property type="molecule type" value="Genomic_DNA"/>
</dbReference>
<proteinExistence type="predicted"/>
<dbReference type="InParanoid" id="A0A5E4FXZ7"/>
<feature type="region of interest" description="Disordered" evidence="1">
    <location>
        <begin position="203"/>
        <end position="243"/>
    </location>
</feature>
<gene>
    <name evidence="2" type="ORF">ALMOND_2B007311</name>
</gene>
<feature type="compositionally biased region" description="Basic and acidic residues" evidence="1">
    <location>
        <begin position="211"/>
        <end position="236"/>
    </location>
</feature>
<sequence>MRAGLRHELVWHWRLRGLGCSYGIYRRLSAAVDYFYSTIMSSDEGSRSPSSQVPLYLWGGCKVLAAPLTNDVPRVGPNDLDARIITFRPFYFSLDFTFPLLKFFRKVRCYKKYAQVRVYNAKLVDSLIQGDHAWHAYVLEVSRRWEGENDMNKKRDLESDMTKVRRGLNIPARFYEWCWLLSNYQKKADGLPPAKDIERWKQYGSDSDDQLVEREESSTELPEKRKADVRSSKDKAATLQARDVSPLRKKLRLSSAVIKSSSSRGLIY</sequence>
<dbReference type="AlphaFoldDB" id="A0A5E4FXZ7"/>
<protein>
    <submittedName>
        <fullName evidence="2">PREDICTED: LOC110760952</fullName>
    </submittedName>
</protein>
<evidence type="ECO:0000256" key="1">
    <source>
        <dbReference type="SAM" id="MobiDB-lite"/>
    </source>
</evidence>
<accession>A0A5E4FXZ7</accession>
<reference evidence="3" key="1">
    <citation type="journal article" date="2020" name="Plant J.">
        <title>Transposons played a major role in the diversification between the closely related almond and peach genomes: results from the almond genome sequence.</title>
        <authorList>
            <person name="Alioto T."/>
            <person name="Alexiou K.G."/>
            <person name="Bardil A."/>
            <person name="Barteri F."/>
            <person name="Castanera R."/>
            <person name="Cruz F."/>
            <person name="Dhingra A."/>
            <person name="Duval H."/>
            <person name="Fernandez I Marti A."/>
            <person name="Frias L."/>
            <person name="Galan B."/>
            <person name="Garcia J.L."/>
            <person name="Howad W."/>
            <person name="Gomez-Garrido J."/>
            <person name="Gut M."/>
            <person name="Julca I."/>
            <person name="Morata J."/>
            <person name="Puigdomenech P."/>
            <person name="Ribeca P."/>
            <person name="Rubio Cabetas M.J."/>
            <person name="Vlasova A."/>
            <person name="Wirthensohn M."/>
            <person name="Garcia-Mas J."/>
            <person name="Gabaldon T."/>
            <person name="Casacuberta J.M."/>
            <person name="Arus P."/>
        </authorList>
    </citation>
    <scope>NUCLEOTIDE SEQUENCE [LARGE SCALE GENOMIC DNA]</scope>
    <source>
        <strain evidence="3">cv. Texas</strain>
    </source>
</reference>
<evidence type="ECO:0000313" key="3">
    <source>
        <dbReference type="Proteomes" id="UP000327085"/>
    </source>
</evidence>
<dbReference type="Gramene" id="VVA32272">
    <property type="protein sequence ID" value="VVA32272"/>
    <property type="gene ID" value="Prudul26B007311"/>
</dbReference>
<name>A0A5E4FXZ7_PRUDU</name>
<evidence type="ECO:0000313" key="2">
    <source>
        <dbReference type="EMBL" id="VVA32272.1"/>
    </source>
</evidence>
<organism evidence="2 3">
    <name type="scientific">Prunus dulcis</name>
    <name type="common">Almond</name>
    <name type="synonym">Amygdalus dulcis</name>
    <dbReference type="NCBI Taxonomy" id="3755"/>
    <lineage>
        <taxon>Eukaryota</taxon>
        <taxon>Viridiplantae</taxon>
        <taxon>Streptophyta</taxon>
        <taxon>Embryophyta</taxon>
        <taxon>Tracheophyta</taxon>
        <taxon>Spermatophyta</taxon>
        <taxon>Magnoliopsida</taxon>
        <taxon>eudicotyledons</taxon>
        <taxon>Gunneridae</taxon>
        <taxon>Pentapetalae</taxon>
        <taxon>rosids</taxon>
        <taxon>fabids</taxon>
        <taxon>Rosales</taxon>
        <taxon>Rosaceae</taxon>
        <taxon>Amygdaloideae</taxon>
        <taxon>Amygdaleae</taxon>
        <taxon>Prunus</taxon>
    </lineage>
</organism>